<evidence type="ECO:0000259" key="6">
    <source>
        <dbReference type="Pfam" id="PF03441"/>
    </source>
</evidence>
<dbReference type="PANTHER" id="PTHR11455:SF9">
    <property type="entry name" value="CRYPTOCHROME CIRCADIAN CLOCK 5 ISOFORM X1"/>
    <property type="match status" value="1"/>
</dbReference>
<accession>A0A7J7IKA0</accession>
<dbReference type="GO" id="GO:0003904">
    <property type="term" value="F:deoxyribodipyrimidine photo-lyase activity"/>
    <property type="evidence" value="ECO:0007669"/>
    <property type="project" value="TreeGrafter"/>
</dbReference>
<comment type="similarity">
    <text evidence="1">Belongs to the DNA photolyase class-1 family.</text>
</comment>
<sequence length="244" mass="28242">MPFDANALEESWQPGIDTVQLRLQHFLESVFPAYGDTRRRQRPQGGTSRLSPYLRFGELSPRRLYHAVRAFVLQCEPSDAIIRAARTLLKNLCMREYGYHLLFYRPSVVDRPLVPEFEALPYARDEMKRYLEAWVSGHTGYPLVDAAMRELRHTGWLHANMRFLVASFFTKYLLLPWQLGARYLYKTLIDGDLASNSLGWQWVTGCNNDVFPLNCLVNPVVMGMRIDPDGEYCTNLVPRTEAYT</sequence>
<gene>
    <name evidence="7" type="primary">CRY1_2</name>
    <name evidence="7" type="ORF">F1559_001277</name>
</gene>
<evidence type="ECO:0000313" key="7">
    <source>
        <dbReference type="EMBL" id="KAF6002947.1"/>
    </source>
</evidence>
<dbReference type="AlphaFoldDB" id="A0A7J7IKA0"/>
<dbReference type="GO" id="GO:0003677">
    <property type="term" value="F:DNA binding"/>
    <property type="evidence" value="ECO:0007669"/>
    <property type="project" value="TreeGrafter"/>
</dbReference>
<feature type="binding site" evidence="5">
    <location>
        <position position="34"/>
    </location>
    <ligand>
        <name>FAD</name>
        <dbReference type="ChEBI" id="CHEBI:57692"/>
    </ligand>
</feature>
<feature type="binding site" evidence="5">
    <location>
        <begin position="190"/>
        <end position="192"/>
    </location>
    <ligand>
        <name>FAD</name>
        <dbReference type="ChEBI" id="CHEBI:57692"/>
    </ligand>
</feature>
<dbReference type="Gene3D" id="1.10.579.10">
    <property type="entry name" value="DNA Cyclobutane Dipyrimidine Photolyase, subunit A, domain 3"/>
    <property type="match status" value="1"/>
</dbReference>
<dbReference type="GO" id="GO:0006139">
    <property type="term" value="P:nucleobase-containing compound metabolic process"/>
    <property type="evidence" value="ECO:0007669"/>
    <property type="project" value="UniProtKB-ARBA"/>
</dbReference>
<dbReference type="GO" id="GO:0071949">
    <property type="term" value="F:FAD binding"/>
    <property type="evidence" value="ECO:0007669"/>
    <property type="project" value="TreeGrafter"/>
</dbReference>
<keyword evidence="8" id="KW-1185">Reference proteome</keyword>
<dbReference type="Pfam" id="PF03441">
    <property type="entry name" value="FAD_binding_7"/>
    <property type="match status" value="1"/>
</dbReference>
<reference evidence="7 8" key="1">
    <citation type="journal article" date="2020" name="J. Phycol.">
        <title>Comparative genome analysis reveals Cyanidiococcus gen. nov., a new extremophilic red algal genus sister to Cyanidioschyzon (Cyanidioschyzonaceae, Rhodophyta).</title>
        <authorList>
            <person name="Liu S.-L."/>
            <person name="Chiang Y.-R."/>
            <person name="Yoon H.S."/>
            <person name="Fu H.-Y."/>
        </authorList>
    </citation>
    <scope>NUCLEOTIDE SEQUENCE [LARGE SCALE GENOMIC DNA]</scope>
    <source>
        <strain evidence="7 8">THAL066</strain>
    </source>
</reference>
<protein>
    <submittedName>
        <fullName evidence="7">Cryptochrome-1</fullName>
    </submittedName>
</protein>
<evidence type="ECO:0000256" key="2">
    <source>
        <dbReference type="ARBA" id="ARBA00022630"/>
    </source>
</evidence>
<comment type="caution">
    <text evidence="7">The sequence shown here is derived from an EMBL/GenBank/DDBJ whole genome shotgun (WGS) entry which is preliminary data.</text>
</comment>
<dbReference type="EMBL" id="VWRR01000008">
    <property type="protein sequence ID" value="KAF6002947.1"/>
    <property type="molecule type" value="Genomic_DNA"/>
</dbReference>
<dbReference type="PROSITE" id="PS00394">
    <property type="entry name" value="DNA_PHOTOLYASES_1_1"/>
    <property type="match status" value="1"/>
</dbReference>
<dbReference type="InterPro" id="IPR005101">
    <property type="entry name" value="Cryptochr/Photolyase_FAD-bd"/>
</dbReference>
<dbReference type="Proteomes" id="UP000530660">
    <property type="component" value="Unassembled WGS sequence"/>
</dbReference>
<dbReference type="GO" id="GO:0006950">
    <property type="term" value="P:response to stress"/>
    <property type="evidence" value="ECO:0007669"/>
    <property type="project" value="UniProtKB-ARBA"/>
</dbReference>
<proteinExistence type="inferred from homology"/>
<keyword evidence="3 5" id="KW-0274">FAD</keyword>
<feature type="binding site" evidence="5">
    <location>
        <begin position="47"/>
        <end position="51"/>
    </location>
    <ligand>
        <name>FAD</name>
        <dbReference type="ChEBI" id="CHEBI:57692"/>
    </ligand>
</feature>
<evidence type="ECO:0000256" key="1">
    <source>
        <dbReference type="ARBA" id="ARBA00005862"/>
    </source>
</evidence>
<evidence type="ECO:0000256" key="5">
    <source>
        <dbReference type="PIRSR" id="PIRSR602081-1"/>
    </source>
</evidence>
<name>A0A7J7IKA0_9RHOD</name>
<dbReference type="Gene3D" id="1.25.40.80">
    <property type="match status" value="1"/>
</dbReference>
<comment type="cofactor">
    <cofactor evidence="5">
        <name>FAD</name>
        <dbReference type="ChEBI" id="CHEBI:57692"/>
    </cofactor>
    <text evidence="5">Binds 1 FAD per subunit.</text>
</comment>
<evidence type="ECO:0000313" key="8">
    <source>
        <dbReference type="Proteomes" id="UP000530660"/>
    </source>
</evidence>
<keyword evidence="4" id="KW-0157">Chromophore</keyword>
<dbReference type="OrthoDB" id="5990at2759"/>
<dbReference type="PANTHER" id="PTHR11455">
    <property type="entry name" value="CRYPTOCHROME"/>
    <property type="match status" value="1"/>
</dbReference>
<dbReference type="SUPFAM" id="SSF48173">
    <property type="entry name" value="Cryptochrome/photolyase FAD-binding domain"/>
    <property type="match status" value="1"/>
</dbReference>
<dbReference type="InterPro" id="IPR036134">
    <property type="entry name" value="Crypto/Photolyase_FAD-like_sf"/>
</dbReference>
<evidence type="ECO:0000256" key="3">
    <source>
        <dbReference type="ARBA" id="ARBA00022827"/>
    </source>
</evidence>
<feature type="domain" description="Cryptochrome/DNA photolyase FAD-binding" evidence="6">
    <location>
        <begin position="89"/>
        <end position="241"/>
    </location>
</feature>
<keyword evidence="2 5" id="KW-0285">Flavoprotein</keyword>
<dbReference type="InterPro" id="IPR002081">
    <property type="entry name" value="Cryptochrome/DNA_photolyase_1"/>
</dbReference>
<dbReference type="InterPro" id="IPR018394">
    <property type="entry name" value="DNA_photolyase_1_CS_C"/>
</dbReference>
<evidence type="ECO:0000256" key="4">
    <source>
        <dbReference type="ARBA" id="ARBA00022991"/>
    </source>
</evidence>
<dbReference type="PRINTS" id="PR00147">
    <property type="entry name" value="DNAPHOTLYASE"/>
</dbReference>
<organism evidence="7 8">
    <name type="scientific">Cyanidiococcus yangmingshanensis</name>
    <dbReference type="NCBI Taxonomy" id="2690220"/>
    <lineage>
        <taxon>Eukaryota</taxon>
        <taxon>Rhodophyta</taxon>
        <taxon>Bangiophyceae</taxon>
        <taxon>Cyanidiales</taxon>
        <taxon>Cyanidiaceae</taxon>
        <taxon>Cyanidiococcus</taxon>
    </lineage>
</organism>